<accession>A0ACB9SH30</accession>
<dbReference type="EMBL" id="CM042881">
    <property type="protein sequence ID" value="KAI4387502.1"/>
    <property type="molecule type" value="Genomic_DNA"/>
</dbReference>
<keyword evidence="2" id="KW-1185">Reference proteome</keyword>
<dbReference type="Proteomes" id="UP001057402">
    <property type="component" value="Chromosome 2"/>
</dbReference>
<proteinExistence type="predicted"/>
<evidence type="ECO:0000313" key="2">
    <source>
        <dbReference type="Proteomes" id="UP001057402"/>
    </source>
</evidence>
<gene>
    <name evidence="1" type="ORF">MLD38_005331</name>
</gene>
<organism evidence="1 2">
    <name type="scientific">Melastoma candidum</name>
    <dbReference type="NCBI Taxonomy" id="119954"/>
    <lineage>
        <taxon>Eukaryota</taxon>
        <taxon>Viridiplantae</taxon>
        <taxon>Streptophyta</taxon>
        <taxon>Embryophyta</taxon>
        <taxon>Tracheophyta</taxon>
        <taxon>Spermatophyta</taxon>
        <taxon>Magnoliopsida</taxon>
        <taxon>eudicotyledons</taxon>
        <taxon>Gunneridae</taxon>
        <taxon>Pentapetalae</taxon>
        <taxon>rosids</taxon>
        <taxon>malvids</taxon>
        <taxon>Myrtales</taxon>
        <taxon>Melastomataceae</taxon>
        <taxon>Melastomatoideae</taxon>
        <taxon>Melastomateae</taxon>
        <taxon>Melastoma</taxon>
    </lineage>
</organism>
<protein>
    <submittedName>
        <fullName evidence="1">Uncharacterized protein</fullName>
    </submittedName>
</protein>
<evidence type="ECO:0000313" key="1">
    <source>
        <dbReference type="EMBL" id="KAI4387502.1"/>
    </source>
</evidence>
<sequence>MIPSRSLVTMALVVCFLSAKVQSLRFDLRSGQTKCISDDKKSNAMTVGEFSVVNPSDTLPLNDSHRISVRVTSPRGNSYHTFELVTTGQFAFTAIEAGDYMVCFSVPNHDPVISMSVDFDWKTGVAAKDWSSIAKKDQLYVVVAVHGDRELHKLNDTIHQIHQEMFYLQQEMFWLSLSLSLSSQIK</sequence>
<reference evidence="2" key="1">
    <citation type="journal article" date="2023" name="Front. Plant Sci.">
        <title>Chromosomal-level genome assembly of Melastoma candidum provides insights into trichome evolution.</title>
        <authorList>
            <person name="Zhong Y."/>
            <person name="Wu W."/>
            <person name="Sun C."/>
            <person name="Zou P."/>
            <person name="Liu Y."/>
            <person name="Dai S."/>
            <person name="Zhou R."/>
        </authorList>
    </citation>
    <scope>NUCLEOTIDE SEQUENCE [LARGE SCALE GENOMIC DNA]</scope>
</reference>
<comment type="caution">
    <text evidence="1">The sequence shown here is derived from an EMBL/GenBank/DDBJ whole genome shotgun (WGS) entry which is preliminary data.</text>
</comment>
<name>A0ACB9SH30_9MYRT</name>